<proteinExistence type="predicted"/>
<dbReference type="InterPro" id="IPR039448">
    <property type="entry name" value="Beta_helix"/>
</dbReference>
<reference evidence="2" key="1">
    <citation type="journal article" date="2014" name="Front. Microbiol.">
        <title>High frequency of phylogenetically diverse reductive dehalogenase-homologous genes in deep subseafloor sedimentary metagenomes.</title>
        <authorList>
            <person name="Kawai M."/>
            <person name="Futagami T."/>
            <person name="Toyoda A."/>
            <person name="Takaki Y."/>
            <person name="Nishi S."/>
            <person name="Hori S."/>
            <person name="Arai W."/>
            <person name="Tsubouchi T."/>
            <person name="Morono Y."/>
            <person name="Uchiyama I."/>
            <person name="Ito T."/>
            <person name="Fujiyama A."/>
            <person name="Inagaki F."/>
            <person name="Takami H."/>
        </authorList>
    </citation>
    <scope>NUCLEOTIDE SEQUENCE</scope>
    <source>
        <strain evidence="2">Expedition CK06-06</strain>
    </source>
</reference>
<dbReference type="InterPro" id="IPR011050">
    <property type="entry name" value="Pectin_lyase_fold/virulence"/>
</dbReference>
<protein>
    <recommendedName>
        <fullName evidence="1">Right handed beta helix domain-containing protein</fullName>
    </recommendedName>
</protein>
<dbReference type="InterPro" id="IPR006626">
    <property type="entry name" value="PbH1"/>
</dbReference>
<comment type="caution">
    <text evidence="2">The sequence shown here is derived from an EMBL/GenBank/DDBJ whole genome shotgun (WGS) entry which is preliminary data.</text>
</comment>
<dbReference type="Pfam" id="PF13229">
    <property type="entry name" value="Beta_helix"/>
    <property type="match status" value="1"/>
</dbReference>
<dbReference type="Gene3D" id="2.160.20.10">
    <property type="entry name" value="Single-stranded right-handed beta-helix, Pectin lyase-like"/>
    <property type="match status" value="1"/>
</dbReference>
<name>X1GLR6_9ZZZZ</name>
<dbReference type="SUPFAM" id="SSF51126">
    <property type="entry name" value="Pectin lyase-like"/>
    <property type="match status" value="1"/>
</dbReference>
<dbReference type="AlphaFoldDB" id="X1GLR6"/>
<dbReference type="InterPro" id="IPR012334">
    <property type="entry name" value="Pectin_lyas_fold"/>
</dbReference>
<evidence type="ECO:0000259" key="1">
    <source>
        <dbReference type="Pfam" id="PF13229"/>
    </source>
</evidence>
<organism evidence="2">
    <name type="scientific">marine sediment metagenome</name>
    <dbReference type="NCBI Taxonomy" id="412755"/>
    <lineage>
        <taxon>unclassified sequences</taxon>
        <taxon>metagenomes</taxon>
        <taxon>ecological metagenomes</taxon>
    </lineage>
</organism>
<dbReference type="NCBIfam" id="TIGR03804">
    <property type="entry name" value="para_beta_helix"/>
    <property type="match status" value="1"/>
</dbReference>
<feature type="non-terminal residue" evidence="2">
    <location>
        <position position="153"/>
    </location>
</feature>
<sequence length="153" mass="16864">MKSTTKKIFVLILLGMGFMCLPNIKLNFSFGQKSNVKIPKQSAAYTESFIHVDGNWTLTATKAWCDGLGTWQEPYVIEDVTIDSGGTGSGIFINNSKNDYFIIRNCTVYNAGSGTYDAGIKLENTNNGTLTNNNCSNNPQYGILLLNFCYNNT</sequence>
<gene>
    <name evidence="2" type="ORF">S03H2_28626</name>
</gene>
<dbReference type="InterPro" id="IPR022441">
    <property type="entry name" value="Para_beta_helix_rpt-2"/>
</dbReference>
<dbReference type="EMBL" id="BARU01017249">
    <property type="protein sequence ID" value="GAH58122.1"/>
    <property type="molecule type" value="Genomic_DNA"/>
</dbReference>
<feature type="domain" description="Right handed beta helix" evidence="1">
    <location>
        <begin position="76"/>
        <end position="152"/>
    </location>
</feature>
<dbReference type="SMART" id="SM00710">
    <property type="entry name" value="PbH1"/>
    <property type="match status" value="3"/>
</dbReference>
<evidence type="ECO:0000313" key="2">
    <source>
        <dbReference type="EMBL" id="GAH58122.1"/>
    </source>
</evidence>
<accession>X1GLR6</accession>